<dbReference type="GO" id="GO:0015085">
    <property type="term" value="F:calcium ion transmembrane transporter activity"/>
    <property type="evidence" value="ECO:0007669"/>
    <property type="project" value="TreeGrafter"/>
</dbReference>
<proteinExistence type="inferred from homology"/>
<dbReference type="GO" id="GO:0016020">
    <property type="term" value="C:membrane"/>
    <property type="evidence" value="ECO:0007669"/>
    <property type="project" value="UniProtKB-SubCell"/>
</dbReference>
<feature type="transmembrane region" description="Helical" evidence="6">
    <location>
        <begin position="287"/>
        <end position="306"/>
    </location>
</feature>
<feature type="chain" id="PRO_5042621059" description="GDT1 family protein" evidence="6">
    <location>
        <begin position="23"/>
        <end position="311"/>
    </location>
</feature>
<dbReference type="PROSITE" id="PS51257">
    <property type="entry name" value="PROKAR_LIPOPROTEIN"/>
    <property type="match status" value="1"/>
</dbReference>
<feature type="signal peptide" evidence="6">
    <location>
        <begin position="1"/>
        <end position="22"/>
    </location>
</feature>
<dbReference type="Pfam" id="PF01169">
    <property type="entry name" value="GDT1"/>
    <property type="match status" value="2"/>
</dbReference>
<feature type="transmembrane region" description="Helical" evidence="6">
    <location>
        <begin position="116"/>
        <end position="138"/>
    </location>
</feature>
<comment type="similarity">
    <text evidence="2 6">Belongs to the GDT1 family.</text>
</comment>
<keyword evidence="3 6" id="KW-0812">Transmembrane</keyword>
<keyword evidence="5 6" id="KW-0472">Membrane</keyword>
<comment type="subcellular location">
    <subcellularLocation>
        <location evidence="1 6">Membrane</location>
        <topology evidence="1 6">Multi-pass membrane protein</topology>
    </subcellularLocation>
</comment>
<evidence type="ECO:0000313" key="7">
    <source>
        <dbReference type="EMBL" id="CAH1778220.1"/>
    </source>
</evidence>
<dbReference type="GO" id="GO:0032472">
    <property type="term" value="P:Golgi calcium ion transport"/>
    <property type="evidence" value="ECO:0007669"/>
    <property type="project" value="TreeGrafter"/>
</dbReference>
<accession>A0A8J1TI63</accession>
<keyword evidence="6" id="KW-0732">Signal</keyword>
<name>A0A8J1TI63_OWEFU</name>
<evidence type="ECO:0000256" key="2">
    <source>
        <dbReference type="ARBA" id="ARBA00009190"/>
    </source>
</evidence>
<dbReference type="Proteomes" id="UP000749559">
    <property type="component" value="Unassembled WGS sequence"/>
</dbReference>
<feature type="transmembrane region" description="Helical" evidence="6">
    <location>
        <begin position="144"/>
        <end position="162"/>
    </location>
</feature>
<dbReference type="GO" id="GO:0005794">
    <property type="term" value="C:Golgi apparatus"/>
    <property type="evidence" value="ECO:0007669"/>
    <property type="project" value="TreeGrafter"/>
</dbReference>
<dbReference type="AlphaFoldDB" id="A0A8J1TI63"/>
<gene>
    <name evidence="7" type="ORF">OFUS_LOCUS5173</name>
</gene>
<dbReference type="EMBL" id="CAIIXF020000002">
    <property type="protein sequence ID" value="CAH1778220.1"/>
    <property type="molecule type" value="Genomic_DNA"/>
</dbReference>
<evidence type="ECO:0000256" key="6">
    <source>
        <dbReference type="RuleBase" id="RU365102"/>
    </source>
</evidence>
<evidence type="ECO:0000256" key="3">
    <source>
        <dbReference type="ARBA" id="ARBA00022692"/>
    </source>
</evidence>
<dbReference type="GO" id="GO:0005384">
    <property type="term" value="F:manganese ion transmembrane transporter activity"/>
    <property type="evidence" value="ECO:0007669"/>
    <property type="project" value="TreeGrafter"/>
</dbReference>
<evidence type="ECO:0000256" key="4">
    <source>
        <dbReference type="ARBA" id="ARBA00022989"/>
    </source>
</evidence>
<sequence>MKFFRDILLIFCLATFLGCGASSSEEENKSQNVAHKSKSDSGAKGSAGAGGTDAHGHDHEKLAKELGLAEQGKSKGNLGFIHAYIASLSVIIVSELGDKTFFIAAIMAMRHSRCTVFTGALAALGLMTVLSAVLGFATTIIPRFVTYYVSTGLFAIFGLRMLKEGYNMSPDEGAEEYEEVQAEIKAKEDEMMKEDLVTEDIETGIIKVKRRKIFGLVSKVFLEAFTLTFLAEWGDRSQIATIILGAREDGFRDVMGVIIGGTMGHALCTGLAVMGGKLIAQRISVRTVTIAGGVVFLLFAITSLFIDPDAM</sequence>
<protein>
    <recommendedName>
        <fullName evidence="6">GDT1 family protein</fullName>
    </recommendedName>
</protein>
<comment type="caution">
    <text evidence="7">The sequence shown here is derived from an EMBL/GenBank/DDBJ whole genome shotgun (WGS) entry which is preliminary data.</text>
</comment>
<organism evidence="7 8">
    <name type="scientific">Owenia fusiformis</name>
    <name type="common">Polychaete worm</name>
    <dbReference type="NCBI Taxonomy" id="6347"/>
    <lineage>
        <taxon>Eukaryota</taxon>
        <taxon>Metazoa</taxon>
        <taxon>Spiralia</taxon>
        <taxon>Lophotrochozoa</taxon>
        <taxon>Annelida</taxon>
        <taxon>Polychaeta</taxon>
        <taxon>Sedentaria</taxon>
        <taxon>Canalipalpata</taxon>
        <taxon>Sabellida</taxon>
        <taxon>Oweniida</taxon>
        <taxon>Oweniidae</taxon>
        <taxon>Owenia</taxon>
    </lineage>
</organism>
<evidence type="ECO:0000256" key="1">
    <source>
        <dbReference type="ARBA" id="ARBA00004141"/>
    </source>
</evidence>
<dbReference type="InterPro" id="IPR001727">
    <property type="entry name" value="GDT1-like"/>
</dbReference>
<dbReference type="InterPro" id="IPR049555">
    <property type="entry name" value="GDT1-like_CS"/>
</dbReference>
<feature type="transmembrane region" description="Helical" evidence="6">
    <location>
        <begin position="213"/>
        <end position="234"/>
    </location>
</feature>
<dbReference type="OrthoDB" id="442680at2759"/>
<dbReference type="PANTHER" id="PTHR12608">
    <property type="entry name" value="TRANSMEMBRANE PROTEIN HTP-1 RELATED"/>
    <property type="match status" value="1"/>
</dbReference>
<feature type="transmembrane region" description="Helical" evidence="6">
    <location>
        <begin position="78"/>
        <end position="96"/>
    </location>
</feature>
<keyword evidence="8" id="KW-1185">Reference proteome</keyword>
<dbReference type="GO" id="GO:0032468">
    <property type="term" value="P:Golgi calcium ion homeostasis"/>
    <property type="evidence" value="ECO:0007669"/>
    <property type="project" value="TreeGrafter"/>
</dbReference>
<keyword evidence="4 6" id="KW-1133">Transmembrane helix</keyword>
<evidence type="ECO:0000313" key="8">
    <source>
        <dbReference type="Proteomes" id="UP000749559"/>
    </source>
</evidence>
<evidence type="ECO:0000256" key="5">
    <source>
        <dbReference type="ARBA" id="ARBA00023136"/>
    </source>
</evidence>
<dbReference type="PANTHER" id="PTHR12608:SF1">
    <property type="entry name" value="TRANSMEMBRANE PROTEIN 165"/>
    <property type="match status" value="1"/>
</dbReference>
<feature type="transmembrane region" description="Helical" evidence="6">
    <location>
        <begin position="254"/>
        <end position="275"/>
    </location>
</feature>
<reference evidence="7" key="1">
    <citation type="submission" date="2022-03" db="EMBL/GenBank/DDBJ databases">
        <authorList>
            <person name="Martin C."/>
        </authorList>
    </citation>
    <scope>NUCLEOTIDE SEQUENCE</scope>
</reference>
<dbReference type="PROSITE" id="PS01214">
    <property type="entry name" value="UPF0016"/>
    <property type="match status" value="1"/>
</dbReference>